<evidence type="ECO:0000256" key="1">
    <source>
        <dbReference type="SAM" id="MobiDB-lite"/>
    </source>
</evidence>
<evidence type="ECO:0000313" key="2">
    <source>
        <dbReference type="EMBL" id="JAN51655.1"/>
    </source>
</evidence>
<dbReference type="EMBL" id="GDIQ01040633">
    <property type="protein sequence ID" value="JAN54104.1"/>
    <property type="molecule type" value="Transcribed_RNA"/>
</dbReference>
<feature type="compositionally biased region" description="Polar residues" evidence="1">
    <location>
        <begin position="49"/>
        <end position="64"/>
    </location>
</feature>
<name>A0A0P6FX52_9CRUS</name>
<feature type="region of interest" description="Disordered" evidence="1">
    <location>
        <begin position="35"/>
        <end position="64"/>
    </location>
</feature>
<organism evidence="2">
    <name type="scientific">Daphnia magna</name>
    <dbReference type="NCBI Taxonomy" id="35525"/>
    <lineage>
        <taxon>Eukaryota</taxon>
        <taxon>Metazoa</taxon>
        <taxon>Ecdysozoa</taxon>
        <taxon>Arthropoda</taxon>
        <taxon>Crustacea</taxon>
        <taxon>Branchiopoda</taxon>
        <taxon>Diplostraca</taxon>
        <taxon>Cladocera</taxon>
        <taxon>Anomopoda</taxon>
        <taxon>Daphniidae</taxon>
        <taxon>Daphnia</taxon>
    </lineage>
</organism>
<dbReference type="EMBL" id="GDIQ01043082">
    <property type="protein sequence ID" value="JAN51655.1"/>
    <property type="molecule type" value="Transcribed_RNA"/>
</dbReference>
<accession>A0A0P6FX52</accession>
<sequence>MSLHPGKWCVEGNERLREKKKKGSRPYLLQLIPAMTADMPAPPTHTTKRATTPNEFRNVSYSSD</sequence>
<reference evidence="2" key="1">
    <citation type="submission" date="2015-10" db="EMBL/GenBank/DDBJ databases">
        <title>EvidentialGene: Evidence-directed Construction of Complete mRNA Transcriptomes without Genomes.</title>
        <authorList>
            <person name="Gilbert D.G."/>
        </authorList>
    </citation>
    <scope>NUCLEOTIDE SEQUENCE</scope>
</reference>
<dbReference type="AlphaFoldDB" id="A0A0P6FX52"/>
<protein>
    <submittedName>
        <fullName evidence="2">Uncharacterized protein</fullName>
    </submittedName>
</protein>
<proteinExistence type="predicted"/>